<keyword evidence="6" id="KW-0460">Magnesium</keyword>
<dbReference type="Gene3D" id="2.170.190.11">
    <property type="entry name" value="Molybdopterin biosynthesis moea protein, domain 3"/>
    <property type="match status" value="1"/>
</dbReference>
<evidence type="ECO:0000256" key="1">
    <source>
        <dbReference type="ARBA" id="ARBA00002901"/>
    </source>
</evidence>
<evidence type="ECO:0000313" key="9">
    <source>
        <dbReference type="EMBL" id="QOQ87122.1"/>
    </source>
</evidence>
<dbReference type="InterPro" id="IPR038987">
    <property type="entry name" value="MoeA-like"/>
</dbReference>
<dbReference type="GO" id="GO:0046872">
    <property type="term" value="F:metal ion binding"/>
    <property type="evidence" value="ECO:0007669"/>
    <property type="project" value="UniProtKB-UniRule"/>
</dbReference>
<dbReference type="UniPathway" id="UPA00344"/>
<dbReference type="GO" id="GO:0006777">
    <property type="term" value="P:Mo-molybdopterin cofactor biosynthetic process"/>
    <property type="evidence" value="ECO:0007669"/>
    <property type="project" value="UniProtKB-UniRule"/>
</dbReference>
<dbReference type="InterPro" id="IPR001453">
    <property type="entry name" value="MoaB/Mog_dom"/>
</dbReference>
<reference evidence="9 10" key="1">
    <citation type="submission" date="2020-10" db="EMBL/GenBank/DDBJ databases">
        <title>Campylobacter and Helicobacter PacBio genomes.</title>
        <authorList>
            <person name="Lane C."/>
        </authorList>
    </citation>
    <scope>NUCLEOTIDE SEQUENCE [LARGE SCALE GENOMIC DNA]</scope>
    <source>
        <strain evidence="9 10">2016D-0077</strain>
    </source>
</reference>
<protein>
    <recommendedName>
        <fullName evidence="6">Molybdopterin molybdenumtransferase</fullName>
        <ecNumber evidence="6">2.10.1.1</ecNumber>
    </recommendedName>
</protein>
<evidence type="ECO:0000256" key="4">
    <source>
        <dbReference type="ARBA" id="ARBA00023150"/>
    </source>
</evidence>
<comment type="catalytic activity">
    <reaction evidence="5">
        <text>adenylyl-molybdopterin + molybdate = Mo-molybdopterin + AMP + H(+)</text>
        <dbReference type="Rhea" id="RHEA:35047"/>
        <dbReference type="ChEBI" id="CHEBI:15378"/>
        <dbReference type="ChEBI" id="CHEBI:36264"/>
        <dbReference type="ChEBI" id="CHEBI:62727"/>
        <dbReference type="ChEBI" id="CHEBI:71302"/>
        <dbReference type="ChEBI" id="CHEBI:456215"/>
        <dbReference type="EC" id="2.10.1.1"/>
    </reaction>
</comment>
<comment type="pathway">
    <text evidence="2 6">Cofactor biosynthesis; molybdopterin biosynthesis.</text>
</comment>
<dbReference type="OrthoDB" id="9804758at2"/>
<keyword evidence="7" id="KW-0812">Transmembrane</keyword>
<dbReference type="EC" id="2.10.1.1" evidence="6"/>
<dbReference type="GO" id="GO:0061599">
    <property type="term" value="F:molybdopterin molybdotransferase activity"/>
    <property type="evidence" value="ECO:0007669"/>
    <property type="project" value="UniProtKB-UniRule"/>
</dbReference>
<organism evidence="9 10">
    <name type="scientific">Campylobacter corcagiensis</name>
    <dbReference type="NCBI Taxonomy" id="1448857"/>
    <lineage>
        <taxon>Bacteria</taxon>
        <taxon>Pseudomonadati</taxon>
        <taxon>Campylobacterota</taxon>
        <taxon>Epsilonproteobacteria</taxon>
        <taxon>Campylobacterales</taxon>
        <taxon>Campylobacteraceae</taxon>
        <taxon>Campylobacter</taxon>
    </lineage>
</organism>
<evidence type="ECO:0000256" key="6">
    <source>
        <dbReference type="RuleBase" id="RU365090"/>
    </source>
</evidence>
<keyword evidence="10" id="KW-1185">Reference proteome</keyword>
<dbReference type="Gene3D" id="3.90.105.10">
    <property type="entry name" value="Molybdopterin biosynthesis moea protein, domain 2"/>
    <property type="match status" value="1"/>
</dbReference>
<evidence type="ECO:0000256" key="7">
    <source>
        <dbReference type="SAM" id="Phobius"/>
    </source>
</evidence>
<keyword evidence="7" id="KW-0472">Membrane</keyword>
<proteinExistence type="inferred from homology"/>
<keyword evidence="4 6" id="KW-0501">Molybdenum cofactor biosynthesis</keyword>
<dbReference type="Pfam" id="PF03454">
    <property type="entry name" value="MoeA_C"/>
    <property type="match status" value="1"/>
</dbReference>
<comment type="similarity">
    <text evidence="3 6">Belongs to the MoeA family.</text>
</comment>
<evidence type="ECO:0000259" key="8">
    <source>
        <dbReference type="SMART" id="SM00852"/>
    </source>
</evidence>
<dbReference type="AlphaFoldDB" id="A0A7M1LEW6"/>
<sequence>MRYMNEVGLDEISNMLEPFLTTTTVNLDECLGEILSSDIIAQKSLPCFDNTALDGYAYNYADRGKKLKILGTILAGDKSVYEIKSGQCYKIMTGAIFPKGADTIVRLEDAKFDGEFLVPDNDTKQFNALRYAGEEIKKGEILLKKGEILTPALAMYLASQGITKIEVAKKPSIAIFSTGDEIKEPWEEADESEIYNANATGISAVLAKFGFKSQYIGIIKDDFNQTLQRLKDASENFDVIITSGGASKGEADFMHRALSSLDFTQTLNGIKIVPGGGPTKCYKKGSKLAFVLPGNPMAAFLMTYLITIPVLFRALGKKDFLYQKVRANLKGSLQLKPNRSNIVYGIYENGEFIPTNTKFGSGMIRPLVESNAMLVSKFNQTKLENEQILEILLTKV</sequence>
<dbReference type="InterPro" id="IPR005111">
    <property type="entry name" value="MoeA_C_domain_IV"/>
</dbReference>
<dbReference type="Pfam" id="PF00994">
    <property type="entry name" value="MoCF_biosynth"/>
    <property type="match status" value="1"/>
</dbReference>
<dbReference type="PANTHER" id="PTHR10192:SF5">
    <property type="entry name" value="GEPHYRIN"/>
    <property type="match status" value="1"/>
</dbReference>
<dbReference type="GO" id="GO:0005829">
    <property type="term" value="C:cytosol"/>
    <property type="evidence" value="ECO:0007669"/>
    <property type="project" value="TreeGrafter"/>
</dbReference>
<dbReference type="InterPro" id="IPR036688">
    <property type="entry name" value="MoeA_C_domain_IV_sf"/>
</dbReference>
<gene>
    <name evidence="9" type="ORF">IMC76_07875</name>
</gene>
<keyword evidence="6" id="KW-0500">Molybdenum</keyword>
<dbReference type="PANTHER" id="PTHR10192">
    <property type="entry name" value="MOLYBDOPTERIN BIOSYNTHESIS PROTEIN"/>
    <property type="match status" value="1"/>
</dbReference>
<name>A0A7M1LEW6_9BACT</name>
<evidence type="ECO:0000256" key="3">
    <source>
        <dbReference type="ARBA" id="ARBA00010763"/>
    </source>
</evidence>
<evidence type="ECO:0000256" key="5">
    <source>
        <dbReference type="ARBA" id="ARBA00047317"/>
    </source>
</evidence>
<comment type="cofactor">
    <cofactor evidence="6">
        <name>Mg(2+)</name>
        <dbReference type="ChEBI" id="CHEBI:18420"/>
    </cofactor>
</comment>
<dbReference type="CDD" id="cd00887">
    <property type="entry name" value="MoeA"/>
    <property type="match status" value="1"/>
</dbReference>
<evidence type="ECO:0000256" key="2">
    <source>
        <dbReference type="ARBA" id="ARBA00005046"/>
    </source>
</evidence>
<dbReference type="Pfam" id="PF03453">
    <property type="entry name" value="MoeA_N"/>
    <property type="match status" value="1"/>
</dbReference>
<evidence type="ECO:0000313" key="10">
    <source>
        <dbReference type="Proteomes" id="UP000594749"/>
    </source>
</evidence>
<dbReference type="SUPFAM" id="SSF63867">
    <property type="entry name" value="MoeA C-terminal domain-like"/>
    <property type="match status" value="1"/>
</dbReference>
<feature type="transmembrane region" description="Helical" evidence="7">
    <location>
        <begin position="297"/>
        <end position="316"/>
    </location>
</feature>
<keyword evidence="6" id="KW-0479">Metal-binding</keyword>
<accession>A0A7M1LEW6</accession>
<dbReference type="Gene3D" id="3.40.980.10">
    <property type="entry name" value="MoaB/Mog-like domain"/>
    <property type="match status" value="1"/>
</dbReference>
<dbReference type="SUPFAM" id="SSF53218">
    <property type="entry name" value="Molybdenum cofactor biosynthesis proteins"/>
    <property type="match status" value="1"/>
</dbReference>
<keyword evidence="7" id="KW-1133">Transmembrane helix</keyword>
<comment type="function">
    <text evidence="1 6">Catalyzes the insertion of molybdate into adenylated molybdopterin with the concomitant release of AMP.</text>
</comment>
<dbReference type="SUPFAM" id="SSF63882">
    <property type="entry name" value="MoeA N-terminal region -like"/>
    <property type="match status" value="1"/>
</dbReference>
<dbReference type="Gene3D" id="2.40.340.10">
    <property type="entry name" value="MoeA, C-terminal, domain IV"/>
    <property type="match status" value="1"/>
</dbReference>
<dbReference type="SMART" id="SM00852">
    <property type="entry name" value="MoCF_biosynth"/>
    <property type="match status" value="1"/>
</dbReference>
<feature type="domain" description="MoaB/Mog" evidence="8">
    <location>
        <begin position="174"/>
        <end position="313"/>
    </location>
</feature>
<dbReference type="InterPro" id="IPR005110">
    <property type="entry name" value="MoeA_linker/N"/>
</dbReference>
<dbReference type="EMBL" id="CP063078">
    <property type="protein sequence ID" value="QOQ87122.1"/>
    <property type="molecule type" value="Genomic_DNA"/>
</dbReference>
<dbReference type="InterPro" id="IPR036425">
    <property type="entry name" value="MoaB/Mog-like_dom_sf"/>
</dbReference>
<dbReference type="Proteomes" id="UP000594749">
    <property type="component" value="Chromosome"/>
</dbReference>
<keyword evidence="6 9" id="KW-0808">Transferase</keyword>
<dbReference type="InterPro" id="IPR036135">
    <property type="entry name" value="MoeA_linker/N_sf"/>
</dbReference>